<dbReference type="InterPro" id="IPR036005">
    <property type="entry name" value="Creatinase/aminopeptidase-like"/>
</dbReference>
<dbReference type="AlphaFoldDB" id="A0A9D1CV69"/>
<dbReference type="CDD" id="cd01092">
    <property type="entry name" value="APP-like"/>
    <property type="match status" value="1"/>
</dbReference>
<dbReference type="GO" id="GO:0004177">
    <property type="term" value="F:aminopeptidase activity"/>
    <property type="evidence" value="ECO:0007669"/>
    <property type="project" value="UniProtKB-KW"/>
</dbReference>
<dbReference type="Pfam" id="PF00557">
    <property type="entry name" value="Peptidase_M24"/>
    <property type="match status" value="1"/>
</dbReference>
<dbReference type="PRINTS" id="PR00599">
    <property type="entry name" value="MAPEPTIDASE"/>
</dbReference>
<evidence type="ECO:0000259" key="2">
    <source>
        <dbReference type="Pfam" id="PF01321"/>
    </source>
</evidence>
<feature type="domain" description="Peptidase M24" evidence="1">
    <location>
        <begin position="136"/>
        <end position="334"/>
    </location>
</feature>
<keyword evidence="3" id="KW-0645">Protease</keyword>
<name>A0A9D1CV69_9FIRM</name>
<keyword evidence="3" id="KW-0031">Aminopeptidase</keyword>
<sequence length="351" mass="37892">MQGFLSAMEARGVSAALIHRPENMRYLTSFTGEGCLFVSPETQAILTDFRYVEQLSRQAPFVECVRTRMGKSVETLVGELAERSHCAALAVETDYLCYDDYAALQAALGDIRLVPLAGLPESMRLCKDESEISSICRAADIACRAFDALLGMIHPGMTEREVAIALNYEMLRLGSEGEAFDTIACAGLNGSLPHAVPGEHVLENGELLTLDFGATCDGYRSDLTRTVGIGKISTELRALYQTVLDAQLLALDAIRPGAVCEEIDALARNYIEARYPGTFGHALGHGVGLYIHEQPRLGKGDKTVLQPGHVVTVEPGIYISGLGGCRIEDMAILTSDGFINPIAAPKQLIEL</sequence>
<dbReference type="Gene3D" id="3.40.350.10">
    <property type="entry name" value="Creatinase/prolidase N-terminal domain"/>
    <property type="match status" value="1"/>
</dbReference>
<dbReference type="Pfam" id="PF01321">
    <property type="entry name" value="Creatinase_N"/>
    <property type="match status" value="1"/>
</dbReference>
<dbReference type="InterPro" id="IPR001714">
    <property type="entry name" value="Pept_M24_MAP"/>
</dbReference>
<dbReference type="SUPFAM" id="SSF53092">
    <property type="entry name" value="Creatinase/prolidase N-terminal domain"/>
    <property type="match status" value="1"/>
</dbReference>
<dbReference type="Proteomes" id="UP000824260">
    <property type="component" value="Unassembled WGS sequence"/>
</dbReference>
<dbReference type="InterPro" id="IPR050659">
    <property type="entry name" value="Peptidase_M24B"/>
</dbReference>
<comment type="caution">
    <text evidence="3">The sequence shown here is derived from an EMBL/GenBank/DDBJ whole genome shotgun (WGS) entry which is preliminary data.</text>
</comment>
<evidence type="ECO:0000313" key="3">
    <source>
        <dbReference type="EMBL" id="HIQ81682.1"/>
    </source>
</evidence>
<dbReference type="Gene3D" id="3.90.230.10">
    <property type="entry name" value="Creatinase/methionine aminopeptidase superfamily"/>
    <property type="match status" value="1"/>
</dbReference>
<dbReference type="InterPro" id="IPR000587">
    <property type="entry name" value="Creatinase_N"/>
</dbReference>
<proteinExistence type="predicted"/>
<dbReference type="PANTHER" id="PTHR46112">
    <property type="entry name" value="AMINOPEPTIDASE"/>
    <property type="match status" value="1"/>
</dbReference>
<dbReference type="GO" id="GO:0008235">
    <property type="term" value="F:metalloexopeptidase activity"/>
    <property type="evidence" value="ECO:0007669"/>
    <property type="project" value="UniProtKB-ARBA"/>
</dbReference>
<keyword evidence="3" id="KW-0378">Hydrolase</keyword>
<dbReference type="InterPro" id="IPR029149">
    <property type="entry name" value="Creatin/AminoP/Spt16_N"/>
</dbReference>
<evidence type="ECO:0000313" key="4">
    <source>
        <dbReference type="Proteomes" id="UP000824260"/>
    </source>
</evidence>
<protein>
    <submittedName>
        <fullName evidence="3">Aminopeptidase P family protein</fullName>
    </submittedName>
</protein>
<feature type="domain" description="Creatinase N-terminal" evidence="2">
    <location>
        <begin position="4"/>
        <end position="126"/>
    </location>
</feature>
<dbReference type="PANTHER" id="PTHR46112:SF3">
    <property type="entry name" value="AMINOPEPTIDASE YPDF"/>
    <property type="match status" value="1"/>
</dbReference>
<reference evidence="3" key="1">
    <citation type="submission" date="2020-10" db="EMBL/GenBank/DDBJ databases">
        <authorList>
            <person name="Gilroy R."/>
        </authorList>
    </citation>
    <scope>NUCLEOTIDE SEQUENCE</scope>
    <source>
        <strain evidence="3">ChiSjej6B24-2974</strain>
    </source>
</reference>
<dbReference type="EMBL" id="DVFZ01000013">
    <property type="protein sequence ID" value="HIQ81682.1"/>
    <property type="molecule type" value="Genomic_DNA"/>
</dbReference>
<reference evidence="3" key="2">
    <citation type="journal article" date="2021" name="PeerJ">
        <title>Extensive microbial diversity within the chicken gut microbiome revealed by metagenomics and culture.</title>
        <authorList>
            <person name="Gilroy R."/>
            <person name="Ravi A."/>
            <person name="Getino M."/>
            <person name="Pursley I."/>
            <person name="Horton D.L."/>
            <person name="Alikhan N.F."/>
            <person name="Baker D."/>
            <person name="Gharbi K."/>
            <person name="Hall N."/>
            <person name="Watson M."/>
            <person name="Adriaenssens E.M."/>
            <person name="Foster-Nyarko E."/>
            <person name="Jarju S."/>
            <person name="Secka A."/>
            <person name="Antonio M."/>
            <person name="Oren A."/>
            <person name="Chaudhuri R.R."/>
            <person name="La Ragione R."/>
            <person name="Hildebrand F."/>
            <person name="Pallen M.J."/>
        </authorList>
    </citation>
    <scope>NUCLEOTIDE SEQUENCE</scope>
    <source>
        <strain evidence="3">ChiSjej6B24-2974</strain>
    </source>
</reference>
<accession>A0A9D1CV69</accession>
<evidence type="ECO:0000259" key="1">
    <source>
        <dbReference type="Pfam" id="PF00557"/>
    </source>
</evidence>
<dbReference type="InterPro" id="IPR000994">
    <property type="entry name" value="Pept_M24"/>
</dbReference>
<organism evidence="3 4">
    <name type="scientific">Candidatus Pullichristensenella stercorigallinarum</name>
    <dbReference type="NCBI Taxonomy" id="2840909"/>
    <lineage>
        <taxon>Bacteria</taxon>
        <taxon>Bacillati</taxon>
        <taxon>Bacillota</taxon>
        <taxon>Clostridia</taxon>
        <taxon>Candidatus Pullichristensenella</taxon>
    </lineage>
</organism>
<gene>
    <name evidence="3" type="ORF">IAA52_01120</name>
</gene>
<dbReference type="SUPFAM" id="SSF55920">
    <property type="entry name" value="Creatinase/aminopeptidase"/>
    <property type="match status" value="1"/>
</dbReference>